<dbReference type="PATRIC" id="fig|400092.3.peg.3265"/>
<keyword evidence="1" id="KW-0812">Transmembrane</keyword>
<feature type="transmembrane region" description="Helical" evidence="1">
    <location>
        <begin position="91"/>
        <end position="111"/>
    </location>
</feature>
<evidence type="ECO:0000313" key="3">
    <source>
        <dbReference type="EMBL" id="AKD04153.1"/>
    </source>
</evidence>
<keyword evidence="3" id="KW-0418">Kinase</keyword>
<dbReference type="KEGG" id="pko:PKOR_14985"/>
<sequence>MNDVALKNIMAEPIQRNKVEFWAATTIYVFSLFSLSIDYSPNEFYFQNTNLVFHYYEHFFWPQLVRFTVVYLAFLLLNFKVAPKLIHRESVWLNVLLVLAAFVAVGVVTGITDTYYKGYLITKYDYVQEFWNYTFQSSFQNTLRLLLVFGFYTFIKYFGLYLLSNSVAIQSKYRMVTQDLITAFMVWLVSVFILVVFDVGEEITAVWTIVSLCAILLYFFSFYSLIPKSLAAKRPLLSYELRVLLVLVLSYLPAALLLLPMLHDEDAAFGISFFNALFQLVITAPATWMLYQRQQKGKEEVYVLKKELGRSAANLDFLRSQINPHFLFNALNTLYGTALQENSERTAQGIQMLGDMMRFMLHENHQQKILLAREIEYMRNYIDLQLLRTSASPEIVIETNIEEVLDQKYIAPMLLIPFVENAFKHGISLKQKSWIRISLHCDQNKLYFDVYNSTHKKLENDPEKDKSGVGLKNVKQRLELLYPEKYELIIRETPEEYFVHLTIEL</sequence>
<dbReference type="HOGENOM" id="CLU_020473_1_2_10"/>
<keyword evidence="4" id="KW-1185">Reference proteome</keyword>
<protein>
    <submittedName>
        <fullName evidence="3">Histidine kinase</fullName>
    </submittedName>
</protein>
<dbReference type="GO" id="GO:0016020">
    <property type="term" value="C:membrane"/>
    <property type="evidence" value="ECO:0007669"/>
    <property type="project" value="InterPro"/>
</dbReference>
<dbReference type="InterPro" id="IPR036890">
    <property type="entry name" value="HATPase_C_sf"/>
</dbReference>
<dbReference type="InterPro" id="IPR050640">
    <property type="entry name" value="Bact_2-comp_sensor_kinase"/>
</dbReference>
<dbReference type="OrthoDB" id="9792992at2"/>
<organism evidence="3 4">
    <name type="scientific">Pontibacter korlensis</name>
    <dbReference type="NCBI Taxonomy" id="400092"/>
    <lineage>
        <taxon>Bacteria</taxon>
        <taxon>Pseudomonadati</taxon>
        <taxon>Bacteroidota</taxon>
        <taxon>Cytophagia</taxon>
        <taxon>Cytophagales</taxon>
        <taxon>Hymenobacteraceae</taxon>
        <taxon>Pontibacter</taxon>
    </lineage>
</organism>
<dbReference type="Pfam" id="PF06580">
    <property type="entry name" value="His_kinase"/>
    <property type="match status" value="1"/>
</dbReference>
<dbReference type="STRING" id="400092.PKOR_14985"/>
<reference evidence="3 4" key="1">
    <citation type="journal article" date="2015" name="Sci. Rep.">
        <title>Unraveling adaptation of Pontibacter korlensis to radiation and infertility in desert through complete genome and comparative transcriptomic analysis.</title>
        <authorList>
            <person name="Dai J."/>
            <person name="Dai W."/>
            <person name="Qiu C."/>
            <person name="Yang Z."/>
            <person name="Zhang Y."/>
            <person name="Zhou M."/>
            <person name="Zhang L."/>
            <person name="Fang C."/>
            <person name="Gao Q."/>
            <person name="Yang Q."/>
            <person name="Li X."/>
            <person name="Wang Z."/>
            <person name="Wang Z."/>
            <person name="Jia Z."/>
            <person name="Chen X."/>
        </authorList>
    </citation>
    <scope>NUCLEOTIDE SEQUENCE [LARGE SCALE GENOMIC DNA]</scope>
    <source>
        <strain evidence="3 4">X14-1T</strain>
    </source>
</reference>
<proteinExistence type="predicted"/>
<keyword evidence="1" id="KW-1133">Transmembrane helix</keyword>
<dbReference type="SUPFAM" id="SSF55874">
    <property type="entry name" value="ATPase domain of HSP90 chaperone/DNA topoisomerase II/histidine kinase"/>
    <property type="match status" value="1"/>
</dbReference>
<feature type="transmembrane region" description="Helical" evidence="1">
    <location>
        <begin position="59"/>
        <end position="79"/>
    </location>
</feature>
<keyword evidence="1" id="KW-0472">Membrane</keyword>
<dbReference type="GO" id="GO:0000155">
    <property type="term" value="F:phosphorelay sensor kinase activity"/>
    <property type="evidence" value="ECO:0007669"/>
    <property type="project" value="InterPro"/>
</dbReference>
<dbReference type="PANTHER" id="PTHR34220:SF7">
    <property type="entry name" value="SENSOR HISTIDINE KINASE YPDA"/>
    <property type="match status" value="1"/>
</dbReference>
<feature type="transmembrane region" description="Helical" evidence="1">
    <location>
        <begin position="243"/>
        <end position="262"/>
    </location>
</feature>
<dbReference type="Gene3D" id="3.30.565.10">
    <property type="entry name" value="Histidine kinase-like ATPase, C-terminal domain"/>
    <property type="match status" value="1"/>
</dbReference>
<dbReference type="InterPro" id="IPR010559">
    <property type="entry name" value="Sig_transdc_His_kin_internal"/>
</dbReference>
<accession>A0A0E3ZGU0</accession>
<keyword evidence="3" id="KW-0808">Transferase</keyword>
<evidence type="ECO:0000256" key="1">
    <source>
        <dbReference type="SAM" id="Phobius"/>
    </source>
</evidence>
<gene>
    <name evidence="3" type="ORF">PKOR_14985</name>
</gene>
<feature type="transmembrane region" description="Helical" evidence="1">
    <location>
        <begin position="175"/>
        <end position="197"/>
    </location>
</feature>
<dbReference type="Proteomes" id="UP000033109">
    <property type="component" value="Chromosome"/>
</dbReference>
<evidence type="ECO:0000259" key="2">
    <source>
        <dbReference type="Pfam" id="PF06580"/>
    </source>
</evidence>
<evidence type="ECO:0000313" key="4">
    <source>
        <dbReference type="Proteomes" id="UP000033109"/>
    </source>
</evidence>
<feature type="transmembrane region" description="Helical" evidence="1">
    <location>
        <begin position="21"/>
        <end position="39"/>
    </location>
</feature>
<feature type="transmembrane region" description="Helical" evidence="1">
    <location>
        <begin position="268"/>
        <end position="291"/>
    </location>
</feature>
<dbReference type="PANTHER" id="PTHR34220">
    <property type="entry name" value="SENSOR HISTIDINE KINASE YPDA"/>
    <property type="match status" value="1"/>
</dbReference>
<dbReference type="EMBL" id="CP009621">
    <property type="protein sequence ID" value="AKD04153.1"/>
    <property type="molecule type" value="Genomic_DNA"/>
</dbReference>
<feature type="domain" description="Signal transduction histidine kinase internal region" evidence="2">
    <location>
        <begin position="313"/>
        <end position="389"/>
    </location>
</feature>
<dbReference type="AlphaFoldDB" id="A0A0E3ZGU0"/>
<feature type="transmembrane region" description="Helical" evidence="1">
    <location>
        <begin position="203"/>
        <end position="223"/>
    </location>
</feature>
<feature type="transmembrane region" description="Helical" evidence="1">
    <location>
        <begin position="143"/>
        <end position="163"/>
    </location>
</feature>
<name>A0A0E3ZGU0_9BACT</name>